<feature type="region of interest" description="Disordered" evidence="2">
    <location>
        <begin position="70"/>
        <end position="97"/>
    </location>
</feature>
<sequence length="372" mass="40561">MGPGQEVQIYFWDSRDGPGMCGWWFGAAVGGDMVWSFRPGEAPTPPRTGWKVPFEGQVDASLVVNAAANGRPPSAPAPPASGVFGAPKPPAPPATPAKVEVGQETHISVGGCIHPVVGTIVNGNFVRTGENHGKPVYKKTEQTKDGVDVLIYFWNDVQNPSFCGWWFGPQVGAEQVWAFNPGRMTTAPLSGWKVPYDGPVDQAFRISVDRKASAEEKRKRKEVEAKQHAEVNRAAKEIRAVLGKLKVVRVENLEELEGELKTVMEKELGNCDPKAKMQEECDKALEQAKKRVEQLKEAQAKAEPMMKELESLLKVAEVAMEALQKKITKSSLEEAEASTEACSKYIIEGGSVLTMGEARRLMRGRPLASPGE</sequence>
<comment type="caution">
    <text evidence="3">The sequence shown here is derived from an EMBL/GenBank/DDBJ whole genome shotgun (WGS) entry which is preliminary data.</text>
</comment>
<organism evidence="3 4">
    <name type="scientific">Effrenium voratum</name>
    <dbReference type="NCBI Taxonomy" id="2562239"/>
    <lineage>
        <taxon>Eukaryota</taxon>
        <taxon>Sar</taxon>
        <taxon>Alveolata</taxon>
        <taxon>Dinophyceae</taxon>
        <taxon>Suessiales</taxon>
        <taxon>Symbiodiniaceae</taxon>
        <taxon>Effrenium</taxon>
    </lineage>
</organism>
<evidence type="ECO:0000313" key="3">
    <source>
        <dbReference type="EMBL" id="CAJ1410990.1"/>
    </source>
</evidence>
<reference evidence="3" key="1">
    <citation type="submission" date="2023-08" db="EMBL/GenBank/DDBJ databases">
        <authorList>
            <person name="Chen Y."/>
            <person name="Shah S."/>
            <person name="Dougan E. K."/>
            <person name="Thang M."/>
            <person name="Chan C."/>
        </authorList>
    </citation>
    <scope>NUCLEOTIDE SEQUENCE</scope>
</reference>
<accession>A0AA36NFQ9</accession>
<dbReference type="EMBL" id="CAUJNA010003850">
    <property type="protein sequence ID" value="CAJ1410990.1"/>
    <property type="molecule type" value="Genomic_DNA"/>
</dbReference>
<name>A0AA36NFQ9_9DINO</name>
<keyword evidence="4" id="KW-1185">Reference proteome</keyword>
<protein>
    <submittedName>
        <fullName evidence="3">Uncharacterized protein</fullName>
    </submittedName>
</protein>
<dbReference type="AlphaFoldDB" id="A0AA36NFQ9"/>
<dbReference type="Proteomes" id="UP001178507">
    <property type="component" value="Unassembled WGS sequence"/>
</dbReference>
<keyword evidence="1" id="KW-0175">Coiled coil</keyword>
<evidence type="ECO:0000256" key="1">
    <source>
        <dbReference type="SAM" id="Coils"/>
    </source>
</evidence>
<evidence type="ECO:0000313" key="4">
    <source>
        <dbReference type="Proteomes" id="UP001178507"/>
    </source>
</evidence>
<proteinExistence type="predicted"/>
<evidence type="ECO:0000256" key="2">
    <source>
        <dbReference type="SAM" id="MobiDB-lite"/>
    </source>
</evidence>
<feature type="coiled-coil region" evidence="1">
    <location>
        <begin position="274"/>
        <end position="333"/>
    </location>
</feature>
<gene>
    <name evidence="3" type="ORF">EVOR1521_LOCUS31684</name>
</gene>